<dbReference type="InterPro" id="IPR008280">
    <property type="entry name" value="Tub_FtsZ_C"/>
</dbReference>
<dbReference type="Gene3D" id="1.10.287.600">
    <property type="entry name" value="Helix hairpin bin"/>
    <property type="match status" value="1"/>
</dbReference>
<keyword evidence="11 15" id="KW-0342">GTP-binding</keyword>
<dbReference type="PANTHER" id="PTHR11588">
    <property type="entry name" value="TUBULIN"/>
    <property type="match status" value="1"/>
</dbReference>
<keyword evidence="7" id="KW-0479">Metal-binding</keyword>
<dbReference type="InterPro" id="IPR003008">
    <property type="entry name" value="Tubulin_FtsZ_GTPase"/>
</dbReference>
<protein>
    <recommendedName>
        <fullName evidence="15">Tubulin alpha chain</fullName>
    </recommendedName>
</protein>
<evidence type="ECO:0000256" key="6">
    <source>
        <dbReference type="ARBA" id="ARBA00022701"/>
    </source>
</evidence>
<dbReference type="Pfam" id="PF00091">
    <property type="entry name" value="Tubulin"/>
    <property type="match status" value="1"/>
</dbReference>
<keyword evidence="10" id="KW-0460">Magnesium</keyword>
<evidence type="ECO:0000313" key="19">
    <source>
        <dbReference type="Proteomes" id="UP000183832"/>
    </source>
</evidence>
<accession>A0A1J1I0N7</accession>
<dbReference type="PROSITE" id="PS00227">
    <property type="entry name" value="TUBULIN"/>
    <property type="match status" value="1"/>
</dbReference>
<evidence type="ECO:0000256" key="15">
    <source>
        <dbReference type="RuleBase" id="RU000352"/>
    </source>
</evidence>
<feature type="domain" description="Tubulin/FtsZ GTPase" evidence="16">
    <location>
        <begin position="37"/>
        <end position="235"/>
    </location>
</feature>
<dbReference type="InterPro" id="IPR018316">
    <property type="entry name" value="Tubulin/FtsZ_2-layer-sand-dom"/>
</dbReference>
<dbReference type="SMART" id="SM00864">
    <property type="entry name" value="Tubulin"/>
    <property type="match status" value="1"/>
</dbReference>
<dbReference type="Gene3D" id="3.40.50.1440">
    <property type="entry name" value="Tubulin/FtsZ, GTPase domain"/>
    <property type="match status" value="1"/>
</dbReference>
<feature type="domain" description="Tubulin/FtsZ 2-layer sandwich" evidence="17">
    <location>
        <begin position="237"/>
        <end position="382"/>
    </location>
</feature>
<dbReference type="InterPro" id="IPR037103">
    <property type="entry name" value="Tubulin/FtsZ-like_C"/>
</dbReference>
<keyword evidence="8 15" id="KW-0547">Nucleotide-binding</keyword>
<evidence type="ECO:0000313" key="18">
    <source>
        <dbReference type="EMBL" id="CRK93338.1"/>
    </source>
</evidence>
<dbReference type="GO" id="GO:0007017">
    <property type="term" value="P:microtubule-based process"/>
    <property type="evidence" value="ECO:0007669"/>
    <property type="project" value="InterPro"/>
</dbReference>
<organism evidence="18 19">
    <name type="scientific">Clunio marinus</name>
    <dbReference type="NCBI Taxonomy" id="568069"/>
    <lineage>
        <taxon>Eukaryota</taxon>
        <taxon>Metazoa</taxon>
        <taxon>Ecdysozoa</taxon>
        <taxon>Arthropoda</taxon>
        <taxon>Hexapoda</taxon>
        <taxon>Insecta</taxon>
        <taxon>Pterygota</taxon>
        <taxon>Neoptera</taxon>
        <taxon>Endopterygota</taxon>
        <taxon>Diptera</taxon>
        <taxon>Nematocera</taxon>
        <taxon>Chironomoidea</taxon>
        <taxon>Chironomidae</taxon>
        <taxon>Clunio</taxon>
    </lineage>
</organism>
<keyword evidence="19" id="KW-1185">Reference proteome</keyword>
<proteinExistence type="inferred from homology"/>
<dbReference type="GO" id="GO:0005525">
    <property type="term" value="F:GTP binding"/>
    <property type="evidence" value="ECO:0007669"/>
    <property type="project" value="UniProtKB-UniRule"/>
</dbReference>
<evidence type="ECO:0000256" key="14">
    <source>
        <dbReference type="ARBA" id="ARBA00049117"/>
    </source>
</evidence>
<comment type="subcellular location">
    <subcellularLocation>
        <location evidence="2">Cytoplasm</location>
        <location evidence="2">Cytoskeleton</location>
    </subcellularLocation>
</comment>
<evidence type="ECO:0000259" key="16">
    <source>
        <dbReference type="SMART" id="SM00864"/>
    </source>
</evidence>
<evidence type="ECO:0000259" key="17">
    <source>
        <dbReference type="SMART" id="SM00865"/>
    </source>
</evidence>
<dbReference type="OrthoDB" id="1844at2759"/>
<dbReference type="InterPro" id="IPR000217">
    <property type="entry name" value="Tubulin"/>
</dbReference>
<dbReference type="Pfam" id="PF03953">
    <property type="entry name" value="Tubulin_C"/>
    <property type="match status" value="1"/>
</dbReference>
<sequence>MEIASACWELFCLEHGIHADGMMCQEDDLDNNSNAFFSSSFSHNTSTIKCVPRVLLVDLEPIPIDEIRTGCYRSLFDPSTLITGKEDSASNYARGYNSLGCELIDLTLERIRRVVEVCENLQGFITYRSIGGGTGSGFGTLIQEKMADEFCKTCRHEFNIFPSPKISPVIVEPYNALLSTHHSMDYADCCILLDNEAIYDLCGLNLDISSPTYTNLNRVISQVVSTCTTSYRFSGAINIDMIEFQTNLVPYPRIHFPLCTYAPLVPVEKGPLADMSTQLITQACFHPQTQLVKCDPKKGKYICCCMLYRGDVEPTEINNAIREIKCKKRIKFVDWSPTAFKIGINYQAPTTVPRGDICSVSRAVCMLSNNSAIRCAWERVRIKFGKLFRRSAFIHHFECEGIEKCDLVEASENMLALIKDYEEVEKDC</sequence>
<dbReference type="CDD" id="cd02186">
    <property type="entry name" value="alpha_tubulin"/>
    <property type="match status" value="1"/>
</dbReference>
<dbReference type="FunFam" id="3.40.50.1440:FF:000011">
    <property type="entry name" value="Tubulin alpha chain"/>
    <property type="match status" value="1"/>
</dbReference>
<dbReference type="GO" id="GO:0016787">
    <property type="term" value="F:hydrolase activity"/>
    <property type="evidence" value="ECO:0007669"/>
    <property type="project" value="UniProtKB-KW"/>
</dbReference>
<evidence type="ECO:0000256" key="13">
    <source>
        <dbReference type="ARBA" id="ARBA00034296"/>
    </source>
</evidence>
<dbReference type="Gene3D" id="3.30.1330.20">
    <property type="entry name" value="Tubulin/FtsZ, C-terminal domain"/>
    <property type="match status" value="1"/>
</dbReference>
<dbReference type="SMART" id="SM00865">
    <property type="entry name" value="Tubulin_C"/>
    <property type="match status" value="1"/>
</dbReference>
<dbReference type="PRINTS" id="PR01161">
    <property type="entry name" value="TUBULIN"/>
</dbReference>
<reference evidence="18 19" key="1">
    <citation type="submission" date="2015-04" db="EMBL/GenBank/DDBJ databases">
        <authorList>
            <person name="Syromyatnikov M.Y."/>
            <person name="Popov V.N."/>
        </authorList>
    </citation>
    <scope>NUCLEOTIDE SEQUENCE [LARGE SCALE GENOMIC DNA]</scope>
</reference>
<dbReference type="SUPFAM" id="SSF55307">
    <property type="entry name" value="Tubulin C-terminal domain-like"/>
    <property type="match status" value="1"/>
</dbReference>
<dbReference type="EMBL" id="CVRI01000037">
    <property type="protein sequence ID" value="CRK93338.1"/>
    <property type="molecule type" value="Genomic_DNA"/>
</dbReference>
<dbReference type="SUPFAM" id="SSF52490">
    <property type="entry name" value="Tubulin nucleotide-binding domain-like"/>
    <property type="match status" value="1"/>
</dbReference>
<evidence type="ECO:0000256" key="1">
    <source>
        <dbReference type="ARBA" id="ARBA00001946"/>
    </source>
</evidence>
<name>A0A1J1I0N7_9DIPT</name>
<dbReference type="GO" id="GO:0046872">
    <property type="term" value="F:metal ion binding"/>
    <property type="evidence" value="ECO:0007669"/>
    <property type="project" value="UniProtKB-KW"/>
</dbReference>
<evidence type="ECO:0000256" key="10">
    <source>
        <dbReference type="ARBA" id="ARBA00022842"/>
    </source>
</evidence>
<evidence type="ECO:0000256" key="11">
    <source>
        <dbReference type="ARBA" id="ARBA00023134"/>
    </source>
</evidence>
<dbReference type="GO" id="GO:0005200">
    <property type="term" value="F:structural constituent of cytoskeleton"/>
    <property type="evidence" value="ECO:0007669"/>
    <property type="project" value="InterPro"/>
</dbReference>
<evidence type="ECO:0000256" key="9">
    <source>
        <dbReference type="ARBA" id="ARBA00022801"/>
    </source>
</evidence>
<evidence type="ECO:0000256" key="4">
    <source>
        <dbReference type="ARBA" id="ARBA00011747"/>
    </source>
</evidence>
<evidence type="ECO:0000256" key="5">
    <source>
        <dbReference type="ARBA" id="ARBA00022490"/>
    </source>
</evidence>
<comment type="cofactor">
    <cofactor evidence="1">
        <name>Mg(2+)</name>
        <dbReference type="ChEBI" id="CHEBI:18420"/>
    </cofactor>
</comment>
<evidence type="ECO:0000256" key="8">
    <source>
        <dbReference type="ARBA" id="ARBA00022741"/>
    </source>
</evidence>
<dbReference type="InterPro" id="IPR023123">
    <property type="entry name" value="Tubulin_C"/>
</dbReference>
<keyword evidence="5" id="KW-0963">Cytoplasm</keyword>
<dbReference type="GO" id="GO:0005874">
    <property type="term" value="C:microtubule"/>
    <property type="evidence" value="ECO:0007669"/>
    <property type="project" value="UniProtKB-KW"/>
</dbReference>
<dbReference type="PRINTS" id="PR01162">
    <property type="entry name" value="ALPHATUBULIN"/>
</dbReference>
<evidence type="ECO:0000256" key="12">
    <source>
        <dbReference type="ARBA" id="ARBA00023212"/>
    </source>
</evidence>
<dbReference type="InterPro" id="IPR017975">
    <property type="entry name" value="Tubulin_CS"/>
</dbReference>
<gene>
    <name evidence="18" type="primary">similar to Tubulin alpha chain</name>
    <name evidence="18" type="ORF">CLUMA_CG006879</name>
</gene>
<dbReference type="Proteomes" id="UP000183832">
    <property type="component" value="Unassembled WGS sequence"/>
</dbReference>
<keyword evidence="6 15" id="KW-0493">Microtubule</keyword>
<keyword evidence="12" id="KW-0206">Cytoskeleton</keyword>
<dbReference type="InterPro" id="IPR002452">
    <property type="entry name" value="Alpha_tubulin"/>
</dbReference>
<evidence type="ECO:0000256" key="7">
    <source>
        <dbReference type="ARBA" id="ARBA00022723"/>
    </source>
</evidence>
<comment type="function">
    <text evidence="13 15">Tubulin is the major constituent of microtubules, a cylinder consisting of laterally associated linear protofilaments composed of alpha- and beta-tubulin heterodimers. Microtubules grow by the addition of GTP-tubulin dimers to the microtubule end, where a stabilizing cap forms. Below the cap, tubulin dimers are in GDP-bound state, owing to GTPase activity of alpha-tubulin.</text>
</comment>
<dbReference type="InterPro" id="IPR036525">
    <property type="entry name" value="Tubulin/FtsZ_GTPase_sf"/>
</dbReference>
<comment type="catalytic activity">
    <reaction evidence="14">
        <text>GTP + H2O = GDP + phosphate + H(+)</text>
        <dbReference type="Rhea" id="RHEA:19669"/>
        <dbReference type="ChEBI" id="CHEBI:15377"/>
        <dbReference type="ChEBI" id="CHEBI:15378"/>
        <dbReference type="ChEBI" id="CHEBI:37565"/>
        <dbReference type="ChEBI" id="CHEBI:43474"/>
        <dbReference type="ChEBI" id="CHEBI:58189"/>
    </reaction>
    <physiologicalReaction direction="left-to-right" evidence="14">
        <dbReference type="Rhea" id="RHEA:19670"/>
    </physiologicalReaction>
</comment>
<evidence type="ECO:0000256" key="2">
    <source>
        <dbReference type="ARBA" id="ARBA00004245"/>
    </source>
</evidence>
<keyword evidence="9" id="KW-0378">Hydrolase</keyword>
<evidence type="ECO:0000256" key="3">
    <source>
        <dbReference type="ARBA" id="ARBA00009636"/>
    </source>
</evidence>
<comment type="similarity">
    <text evidence="3 15">Belongs to the tubulin family.</text>
</comment>
<comment type="subunit">
    <text evidence="4 15">Dimer of alpha and beta chains. A typical microtubule is a hollow water-filled tube with an outer diameter of 25 nm and an inner diameter of 15 nM. Alpha-beta heterodimers associate head-to-tail to form protofilaments running lengthwise along the microtubule wall with the beta-tubulin subunit facing the microtubule plus end conferring a structural polarity. Microtubules usually have 13 protofilaments but different protofilament numbers can be found in some organisms and specialized cells.</text>
</comment>
<dbReference type="STRING" id="568069.A0A1J1I0N7"/>
<dbReference type="AlphaFoldDB" id="A0A1J1I0N7"/>